<accession>A0A974H5H9</accession>
<sequence>MECVSKTSLYHMITAKKKLEMETVIFCSAELVVGLQFLHSRGIVHRTNKTREVVSYYHQILDFGLAAQDIFEDKKLTVKCGSILYMAPEMLLRKPYGAEVDWWAFGIILSELATRRSPFLCGWTLESIINQVTSGKPYYPAGFSTEARKLPDELFEKDPERCLGMKGDIRSHPFYSSIDWAELESLMIPSPLKPEGFSAKDFSENYTEPLPFLEDSACNASSNHSVVLQEFSYVSSNCPLNPAHTISPLNPAHTISPLTPAHTIGHFTPVHTIGPLTLAHTIGTLTLAHTIGPLTPAHTIGPLIPAYTIGNLTPAHATGPLTSGPIYRPFNFGPHHRPFNSCLHHRQFNSRPLHRPFNFSPLTPAHTIGHFTPVHTIGTLTPSSHHQPFNSDPHHCPFYSGQHHRPFNFSPHHRVHTIGPLTLAQTIGPLSPPHTIGKHNNFLPLT</sequence>
<dbReference type="InterPro" id="IPR000719">
    <property type="entry name" value="Prot_kinase_dom"/>
</dbReference>
<dbReference type="OMA" id="WQSVCFR"/>
<dbReference type="SMART" id="SM00220">
    <property type="entry name" value="S_TKc"/>
    <property type="match status" value="1"/>
</dbReference>
<evidence type="ECO:0000256" key="1">
    <source>
        <dbReference type="ARBA" id="ARBA00022527"/>
    </source>
</evidence>
<keyword evidence="2" id="KW-0808">Transferase</keyword>
<dbReference type="GO" id="GO:0004674">
    <property type="term" value="F:protein serine/threonine kinase activity"/>
    <property type="evidence" value="ECO:0007669"/>
    <property type="project" value="UniProtKB-KW"/>
</dbReference>
<dbReference type="PANTHER" id="PTHR24351">
    <property type="entry name" value="RIBOSOMAL PROTEIN S6 KINASE"/>
    <property type="match status" value="1"/>
</dbReference>
<dbReference type="SUPFAM" id="SSF56112">
    <property type="entry name" value="Protein kinase-like (PK-like)"/>
    <property type="match status" value="1"/>
</dbReference>
<dbReference type="Pfam" id="PF00069">
    <property type="entry name" value="Pkinase"/>
    <property type="match status" value="1"/>
</dbReference>
<keyword evidence="1" id="KW-0723">Serine/threonine-protein kinase</keyword>
<proteinExistence type="predicted"/>
<dbReference type="EMBL" id="CM004481">
    <property type="protein sequence ID" value="OCT65567.1"/>
    <property type="molecule type" value="Genomic_DNA"/>
</dbReference>
<evidence type="ECO:0000256" key="2">
    <source>
        <dbReference type="ARBA" id="ARBA00022679"/>
    </source>
</evidence>
<keyword evidence="4" id="KW-0418">Kinase</keyword>
<gene>
    <name evidence="7" type="ORF">XELAEV_18041804mg</name>
</gene>
<evidence type="ECO:0000256" key="5">
    <source>
        <dbReference type="ARBA" id="ARBA00022840"/>
    </source>
</evidence>
<evidence type="ECO:0000256" key="3">
    <source>
        <dbReference type="ARBA" id="ARBA00022741"/>
    </source>
</evidence>
<dbReference type="PROSITE" id="PS50011">
    <property type="entry name" value="PROTEIN_KINASE_DOM"/>
    <property type="match status" value="1"/>
</dbReference>
<organism evidence="7 8">
    <name type="scientific">Xenopus laevis</name>
    <name type="common">African clawed frog</name>
    <dbReference type="NCBI Taxonomy" id="8355"/>
    <lineage>
        <taxon>Eukaryota</taxon>
        <taxon>Metazoa</taxon>
        <taxon>Chordata</taxon>
        <taxon>Craniata</taxon>
        <taxon>Vertebrata</taxon>
        <taxon>Euteleostomi</taxon>
        <taxon>Amphibia</taxon>
        <taxon>Batrachia</taxon>
        <taxon>Anura</taxon>
        <taxon>Pipoidea</taxon>
        <taxon>Pipidae</taxon>
        <taxon>Xenopodinae</taxon>
        <taxon>Xenopus</taxon>
        <taxon>Xenopus</taxon>
    </lineage>
</organism>
<dbReference type="AlphaFoldDB" id="A0A974H5H9"/>
<feature type="domain" description="Protein kinase" evidence="6">
    <location>
        <begin position="1"/>
        <end position="175"/>
    </location>
</feature>
<evidence type="ECO:0000259" key="6">
    <source>
        <dbReference type="PROSITE" id="PS50011"/>
    </source>
</evidence>
<evidence type="ECO:0000256" key="4">
    <source>
        <dbReference type="ARBA" id="ARBA00022777"/>
    </source>
</evidence>
<keyword evidence="5" id="KW-0067">ATP-binding</keyword>
<protein>
    <recommendedName>
        <fullName evidence="6">Protein kinase domain-containing protein</fullName>
    </recommendedName>
</protein>
<evidence type="ECO:0000313" key="8">
    <source>
        <dbReference type="Proteomes" id="UP000694892"/>
    </source>
</evidence>
<keyword evidence="3" id="KW-0547">Nucleotide-binding</keyword>
<name>A0A974H5H9_XENLA</name>
<reference evidence="8" key="1">
    <citation type="journal article" date="2016" name="Nature">
        <title>Genome evolution in the allotetraploid frog Xenopus laevis.</title>
        <authorList>
            <person name="Session A.M."/>
            <person name="Uno Y."/>
            <person name="Kwon T."/>
            <person name="Chapman J.A."/>
            <person name="Toyoda A."/>
            <person name="Takahashi S."/>
            <person name="Fukui A."/>
            <person name="Hikosaka A."/>
            <person name="Suzuki A."/>
            <person name="Kondo M."/>
            <person name="van Heeringen S.J."/>
            <person name="Quigley I."/>
            <person name="Heinz S."/>
            <person name="Ogino H."/>
            <person name="Ochi H."/>
            <person name="Hellsten U."/>
            <person name="Lyons J.B."/>
            <person name="Simakov O."/>
            <person name="Putnam N."/>
            <person name="Stites J."/>
            <person name="Kuroki Y."/>
            <person name="Tanaka T."/>
            <person name="Michiue T."/>
            <person name="Watanabe M."/>
            <person name="Bogdanovic O."/>
            <person name="Lister R."/>
            <person name="Georgiou G."/>
            <person name="Paranjpe S.S."/>
            <person name="van Kruijsbergen I."/>
            <person name="Shu S."/>
            <person name="Carlson J."/>
            <person name="Kinoshita T."/>
            <person name="Ohta Y."/>
            <person name="Mawaribuchi S."/>
            <person name="Jenkins J."/>
            <person name="Grimwood J."/>
            <person name="Schmutz J."/>
            <person name="Mitros T."/>
            <person name="Mozaffari S.V."/>
            <person name="Suzuki Y."/>
            <person name="Haramoto Y."/>
            <person name="Yamamoto T.S."/>
            <person name="Takagi C."/>
            <person name="Heald R."/>
            <person name="Miller K."/>
            <person name="Haudenschild C."/>
            <person name="Kitzman J."/>
            <person name="Nakayama T."/>
            <person name="Izutsu Y."/>
            <person name="Robert J."/>
            <person name="Fortriede J."/>
            <person name="Burns K."/>
            <person name="Lotay V."/>
            <person name="Karimi K."/>
            <person name="Yasuoka Y."/>
            <person name="Dichmann D.S."/>
            <person name="Flajnik M.F."/>
            <person name="Houston D.W."/>
            <person name="Shendure J."/>
            <person name="DuPasquier L."/>
            <person name="Vize P.D."/>
            <person name="Zorn A.M."/>
            <person name="Ito M."/>
            <person name="Marcotte E.M."/>
            <person name="Wallingford J.B."/>
            <person name="Ito Y."/>
            <person name="Asashima M."/>
            <person name="Ueno N."/>
            <person name="Matsuda Y."/>
            <person name="Veenstra G.J."/>
            <person name="Fujiyama A."/>
            <person name="Harland R.M."/>
            <person name="Taira M."/>
            <person name="Rokhsar D.S."/>
        </authorList>
    </citation>
    <scope>NUCLEOTIDE SEQUENCE [LARGE SCALE GENOMIC DNA]</scope>
    <source>
        <strain evidence="8">J</strain>
    </source>
</reference>
<dbReference type="GO" id="GO:0005524">
    <property type="term" value="F:ATP binding"/>
    <property type="evidence" value="ECO:0007669"/>
    <property type="project" value="UniProtKB-KW"/>
</dbReference>
<dbReference type="Proteomes" id="UP000694892">
    <property type="component" value="Chromosome 8S"/>
</dbReference>
<dbReference type="InterPro" id="IPR011009">
    <property type="entry name" value="Kinase-like_dom_sf"/>
</dbReference>
<dbReference type="Gene3D" id="1.10.510.10">
    <property type="entry name" value="Transferase(Phosphotransferase) domain 1"/>
    <property type="match status" value="1"/>
</dbReference>
<evidence type="ECO:0000313" key="7">
    <source>
        <dbReference type="EMBL" id="OCT65567.1"/>
    </source>
</evidence>